<proteinExistence type="predicted"/>
<reference evidence="2" key="1">
    <citation type="submission" date="2016-10" db="EMBL/GenBank/DDBJ databases">
        <authorList>
            <person name="Varghese N."/>
            <person name="Submissions S."/>
        </authorList>
    </citation>
    <scope>NUCLEOTIDE SEQUENCE [LARGE SCALE GENOMIC DNA]</scope>
    <source>
        <strain evidence="2">DSM 44718</strain>
    </source>
</reference>
<gene>
    <name evidence="1" type="ORF">SAMN05421684_3288</name>
</gene>
<dbReference type="GO" id="GO:0005737">
    <property type="term" value="C:cytoplasm"/>
    <property type="evidence" value="ECO:0007669"/>
    <property type="project" value="TreeGrafter"/>
</dbReference>
<dbReference type="InterPro" id="IPR006357">
    <property type="entry name" value="HAD-SF_hydro_IIA"/>
</dbReference>
<keyword evidence="2" id="KW-1185">Reference proteome</keyword>
<sequence length="266" mass="27802">MAPINVGETFPIVEHWLVDMDGVLVRGGEAIPGAEDFIGALTTRGVPFLALTNNSLYPPDQVSAKLAAVGLKVPETAIWTCAQATARFLATHHPGGSAYLLGEAGLAEAMAGYDLDDVDPDYVVLGELASYSSEAVARACELVAAGARFIATNPDRSVPTRAGSRPACGAVAAMITAATGVTPYFVGKPNPTMMRTGLGIIGGEPLTTAMVGDRMDTDIVGGVEAGLRTVLVLSGCTRRADEVRQFPYQPDLIVDSVADLVELVWR</sequence>
<dbReference type="Gene3D" id="3.40.50.1000">
    <property type="entry name" value="HAD superfamily/HAD-like"/>
    <property type="match status" value="2"/>
</dbReference>
<dbReference type="PANTHER" id="PTHR19288">
    <property type="entry name" value="4-NITROPHENYLPHOSPHATASE-RELATED"/>
    <property type="match status" value="1"/>
</dbReference>
<accession>A0A1H3QYY1</accession>
<dbReference type="CDD" id="cd07530">
    <property type="entry name" value="HAD_Pase_UmpH-like"/>
    <property type="match status" value="1"/>
</dbReference>
<name>A0A1H3QYY1_9ACTN</name>
<evidence type="ECO:0000313" key="1">
    <source>
        <dbReference type="EMBL" id="SDZ18255.1"/>
    </source>
</evidence>
<protein>
    <submittedName>
        <fullName evidence="1">NagD protein</fullName>
    </submittedName>
</protein>
<dbReference type="InterPro" id="IPR023214">
    <property type="entry name" value="HAD_sf"/>
</dbReference>
<dbReference type="EMBL" id="FNQB01000002">
    <property type="protein sequence ID" value="SDZ18255.1"/>
    <property type="molecule type" value="Genomic_DNA"/>
</dbReference>
<dbReference type="GO" id="GO:0016791">
    <property type="term" value="F:phosphatase activity"/>
    <property type="evidence" value="ECO:0007669"/>
    <property type="project" value="TreeGrafter"/>
</dbReference>
<dbReference type="Proteomes" id="UP000199632">
    <property type="component" value="Unassembled WGS sequence"/>
</dbReference>
<dbReference type="Pfam" id="PF13242">
    <property type="entry name" value="Hydrolase_like"/>
    <property type="match status" value="1"/>
</dbReference>
<dbReference type="SUPFAM" id="SSF56784">
    <property type="entry name" value="HAD-like"/>
    <property type="match status" value="1"/>
</dbReference>
<dbReference type="NCBIfam" id="TIGR01460">
    <property type="entry name" value="HAD-SF-IIA"/>
    <property type="match status" value="1"/>
</dbReference>
<dbReference type="PANTHER" id="PTHR19288:SF46">
    <property type="entry name" value="HALOACID DEHALOGENASE-LIKE HYDROLASE DOMAIN-CONTAINING PROTEIN 2"/>
    <property type="match status" value="1"/>
</dbReference>
<dbReference type="STRING" id="137265.SAMN05421684_3288"/>
<dbReference type="Pfam" id="PF13344">
    <property type="entry name" value="Hydrolase_6"/>
    <property type="match status" value="1"/>
</dbReference>
<organism evidence="1 2">
    <name type="scientific">Asanoa ishikariensis</name>
    <dbReference type="NCBI Taxonomy" id="137265"/>
    <lineage>
        <taxon>Bacteria</taxon>
        <taxon>Bacillati</taxon>
        <taxon>Actinomycetota</taxon>
        <taxon>Actinomycetes</taxon>
        <taxon>Micromonosporales</taxon>
        <taxon>Micromonosporaceae</taxon>
        <taxon>Asanoa</taxon>
    </lineage>
</organism>
<dbReference type="AlphaFoldDB" id="A0A1H3QYY1"/>
<dbReference type="InterPro" id="IPR036412">
    <property type="entry name" value="HAD-like_sf"/>
</dbReference>
<evidence type="ECO:0000313" key="2">
    <source>
        <dbReference type="Proteomes" id="UP000199632"/>
    </source>
</evidence>